<feature type="binding site" description="axial binding residue" evidence="6">
    <location>
        <position position="325"/>
    </location>
    <ligand>
        <name>heme b</name>
        <dbReference type="ChEBI" id="CHEBI:60344"/>
    </ligand>
    <ligandPart>
        <name>Fe</name>
        <dbReference type="ChEBI" id="CHEBI:18248"/>
    </ligandPart>
</feature>
<dbReference type="GO" id="GO:0016705">
    <property type="term" value="F:oxidoreductase activity, acting on paired donors, with incorporation or reduction of molecular oxygen"/>
    <property type="evidence" value="ECO:0007669"/>
    <property type="project" value="InterPro"/>
</dbReference>
<dbReference type="InterPro" id="IPR036396">
    <property type="entry name" value="Cyt_P450_sf"/>
</dbReference>
<name>A0A0D7ANN9_9AGAR</name>
<keyword evidence="1 6" id="KW-0349">Heme</keyword>
<protein>
    <submittedName>
        <fullName evidence="7">Linoleate diol synthase</fullName>
    </submittedName>
</protein>
<sequence>MTPCFQKFPSYQASLLDVMKNSKAIDDRKLLLLMVAQFVSRLPEGSWANEAQNLIIKLLYDDLPHPPATGVSKKYAYRRSDGAYNNINIPDMGKAGTAYARSVQQTHPLPTKNLPDAGLIFDTLLKRDKFVPHPGGLSSMMFSFAALVIHTVFRTSHDDVGTNETSSYVDLAPLYGNNEETTTALRRLDGRGLLYPDVFAEDRLLLLPPSVCVLLVLFSRNHNYIAKKLYEINERGTFRPPRNLSGDKLRAQDDEIFETARLVNVSWFASAVFSDYFSAILGLVREGSSWSLAPFGEIRNEDHSFFERGRGNACSVEFNCLYRWHATTSRENEQWVTELLQRTFQKPVEDITIEDYFVKYKELQGQDNDMKHWTFGALQRQEDGTFKDEELAEILYDATESEAAAFRARGTPAVMRLHEMMGIEANRRWGVCSMNDFRQFLGLKPYTSFKDWNSDPEIADVAEKLYGHIDFLELYVGLQAEEAKPLVDGAGLCPGYTISRAILSDAIALTRGDRFFTYDYTPYNMTAWGFADCQRDPNGFGFGSTLGRLILRTLPNDFTDNSVYAFFPLMTPKAMRLILDDKKLTDQYDLARPVKCMPTCKVTGRADIVKIMDNRSFVTPYELRASKVCSSEYVAKFLGGSDDQEKVRQLLNDPSISQDILTFFADITEVLIRENSYKLVGGEVQALDVVRDVLKAAPIHWVATELGGIKLKTRTNKDGVYTAEELFNMLGDIYSFIFLDVEAPTLMALEINASKNIKDLQEHINEHLGLSLVGKTAEFIDSFVAKLRNAKKDLHGPIVRKLHDIVGSPEHVAGAILVLMISASVDLSIALTNVLNYYLDSKDTASIRKLAANPGSNSKLEAFVLEALLYDPTFEGVYRMATQDCIVGNTEVKNKTRVFLDIAAGNSVSRLFLPTT</sequence>
<dbReference type="GO" id="GO:0005506">
    <property type="term" value="F:iron ion binding"/>
    <property type="evidence" value="ECO:0007669"/>
    <property type="project" value="InterPro"/>
</dbReference>
<dbReference type="OrthoDB" id="823504at2759"/>
<keyword evidence="8" id="KW-1185">Reference proteome</keyword>
<dbReference type="Proteomes" id="UP000054144">
    <property type="component" value="Unassembled WGS sequence"/>
</dbReference>
<dbReference type="GO" id="GO:0004601">
    <property type="term" value="F:peroxidase activity"/>
    <property type="evidence" value="ECO:0007669"/>
    <property type="project" value="InterPro"/>
</dbReference>
<organism evidence="7 8">
    <name type="scientific">Fistulina hepatica ATCC 64428</name>
    <dbReference type="NCBI Taxonomy" id="1128425"/>
    <lineage>
        <taxon>Eukaryota</taxon>
        <taxon>Fungi</taxon>
        <taxon>Dikarya</taxon>
        <taxon>Basidiomycota</taxon>
        <taxon>Agaricomycotina</taxon>
        <taxon>Agaricomycetes</taxon>
        <taxon>Agaricomycetidae</taxon>
        <taxon>Agaricales</taxon>
        <taxon>Fistulinaceae</taxon>
        <taxon>Fistulina</taxon>
    </lineage>
</organism>
<keyword evidence="2 6" id="KW-0479">Metal-binding</keyword>
<dbReference type="SUPFAM" id="SSF48264">
    <property type="entry name" value="Cytochrome P450"/>
    <property type="match status" value="1"/>
</dbReference>
<dbReference type="InterPro" id="IPR010255">
    <property type="entry name" value="Haem_peroxidase_sf"/>
</dbReference>
<dbReference type="InterPro" id="IPR050783">
    <property type="entry name" value="Oxylipin_biosynth_metab"/>
</dbReference>
<dbReference type="InterPro" id="IPR034812">
    <property type="entry name" value="Ppo-like_N"/>
</dbReference>
<keyword evidence="4" id="KW-0560">Oxidoreductase</keyword>
<dbReference type="InterPro" id="IPR019791">
    <property type="entry name" value="Haem_peroxidase_animal"/>
</dbReference>
<keyword evidence="5 6" id="KW-0408">Iron</keyword>
<dbReference type="Gene3D" id="1.10.630.10">
    <property type="entry name" value="Cytochrome P450"/>
    <property type="match status" value="1"/>
</dbReference>
<evidence type="ECO:0000256" key="1">
    <source>
        <dbReference type="ARBA" id="ARBA00022617"/>
    </source>
</evidence>
<dbReference type="GO" id="GO:0006631">
    <property type="term" value="P:fatty acid metabolic process"/>
    <property type="evidence" value="ECO:0007669"/>
    <property type="project" value="UniProtKB-ARBA"/>
</dbReference>
<evidence type="ECO:0000313" key="7">
    <source>
        <dbReference type="EMBL" id="KIY53364.1"/>
    </source>
</evidence>
<proteinExistence type="predicted"/>
<dbReference type="SUPFAM" id="SSF48113">
    <property type="entry name" value="Heme-dependent peroxidases"/>
    <property type="match status" value="1"/>
</dbReference>
<evidence type="ECO:0000256" key="4">
    <source>
        <dbReference type="ARBA" id="ARBA00023002"/>
    </source>
</evidence>
<dbReference type="Pfam" id="PF03098">
    <property type="entry name" value="An_peroxidase"/>
    <property type="match status" value="2"/>
</dbReference>
<dbReference type="GO" id="GO:0051213">
    <property type="term" value="F:dioxygenase activity"/>
    <property type="evidence" value="ECO:0007669"/>
    <property type="project" value="UniProtKB-KW"/>
</dbReference>
<evidence type="ECO:0000256" key="5">
    <source>
        <dbReference type="ARBA" id="ARBA00023004"/>
    </source>
</evidence>
<dbReference type="PANTHER" id="PTHR11903:SF37">
    <property type="entry name" value="PSI-PRODUCING OXYGENASE A"/>
    <property type="match status" value="1"/>
</dbReference>
<dbReference type="GO" id="GO:0020037">
    <property type="term" value="F:heme binding"/>
    <property type="evidence" value="ECO:0007669"/>
    <property type="project" value="InterPro"/>
</dbReference>
<keyword evidence="3" id="KW-0223">Dioxygenase</keyword>
<evidence type="ECO:0000256" key="6">
    <source>
        <dbReference type="PIRSR" id="PIRSR619791-2"/>
    </source>
</evidence>
<evidence type="ECO:0000313" key="8">
    <source>
        <dbReference type="Proteomes" id="UP000054144"/>
    </source>
</evidence>
<dbReference type="EMBL" id="KN881618">
    <property type="protein sequence ID" value="KIY53364.1"/>
    <property type="molecule type" value="Genomic_DNA"/>
</dbReference>
<dbReference type="InterPro" id="IPR037120">
    <property type="entry name" value="Haem_peroxidase_sf_animal"/>
</dbReference>
<dbReference type="PANTHER" id="PTHR11903">
    <property type="entry name" value="PROSTAGLANDIN G/H SYNTHASE"/>
    <property type="match status" value="1"/>
</dbReference>
<gene>
    <name evidence="7" type="ORF">FISHEDRAFT_33412</name>
</gene>
<evidence type="ECO:0000256" key="2">
    <source>
        <dbReference type="ARBA" id="ARBA00022723"/>
    </source>
</evidence>
<accession>A0A0D7ANN9</accession>
<dbReference type="PROSITE" id="PS50292">
    <property type="entry name" value="PEROXIDASE_3"/>
    <property type="match status" value="1"/>
</dbReference>
<dbReference type="Gene3D" id="1.10.640.10">
    <property type="entry name" value="Haem peroxidase domain superfamily, animal type"/>
    <property type="match status" value="1"/>
</dbReference>
<dbReference type="GO" id="GO:0004497">
    <property type="term" value="F:monooxygenase activity"/>
    <property type="evidence" value="ECO:0007669"/>
    <property type="project" value="InterPro"/>
</dbReference>
<dbReference type="AlphaFoldDB" id="A0A0D7ANN9"/>
<dbReference type="GO" id="GO:0006979">
    <property type="term" value="P:response to oxidative stress"/>
    <property type="evidence" value="ECO:0007669"/>
    <property type="project" value="InterPro"/>
</dbReference>
<dbReference type="CDD" id="cd09817">
    <property type="entry name" value="linoleate_diol_synthase_like"/>
    <property type="match status" value="1"/>
</dbReference>
<reference evidence="7 8" key="1">
    <citation type="journal article" date="2015" name="Fungal Genet. Biol.">
        <title>Evolution of novel wood decay mechanisms in Agaricales revealed by the genome sequences of Fistulina hepatica and Cylindrobasidium torrendii.</title>
        <authorList>
            <person name="Floudas D."/>
            <person name="Held B.W."/>
            <person name="Riley R."/>
            <person name="Nagy L.G."/>
            <person name="Koehler G."/>
            <person name="Ransdell A.S."/>
            <person name="Younus H."/>
            <person name="Chow J."/>
            <person name="Chiniquy J."/>
            <person name="Lipzen A."/>
            <person name="Tritt A."/>
            <person name="Sun H."/>
            <person name="Haridas S."/>
            <person name="LaButti K."/>
            <person name="Ohm R.A."/>
            <person name="Kues U."/>
            <person name="Blanchette R.A."/>
            <person name="Grigoriev I.V."/>
            <person name="Minto R.E."/>
            <person name="Hibbett D.S."/>
        </authorList>
    </citation>
    <scope>NUCLEOTIDE SEQUENCE [LARGE SCALE GENOMIC DNA]</scope>
    <source>
        <strain evidence="7 8">ATCC 64428</strain>
    </source>
</reference>
<dbReference type="PRINTS" id="PR00457">
    <property type="entry name" value="ANPEROXIDASE"/>
</dbReference>
<evidence type="ECO:0000256" key="3">
    <source>
        <dbReference type="ARBA" id="ARBA00022964"/>
    </source>
</evidence>